<sequence>MLLGVGSAGPTHLPPPASVRFAAFSDFDETYLAHAATSEQRSHLTALEQFLLDAGERHQLLFGWVTGSSLASVQKKMERCGARVLPHFVASSLGTELTFFRNGFPEPDQRWQEQLEASGFSKAKVERIVERLAGNRVTLFPQNNGNSTEFMENYYFRTLGDQRRDAEALDRVRDLAKEENLGLNISRCNPATGDPADCFDVDFTPPTCGKRNVVQHICSRFGVDPQHTFAFGDSGNDLEMLRAVRHGTLVGNCTPEARANFPRVSEHDYAQAILTSFRHHLGH</sequence>
<dbReference type="Gene3D" id="3.40.50.1000">
    <property type="entry name" value="HAD superfamily/HAD-like"/>
    <property type="match status" value="1"/>
</dbReference>
<feature type="domain" description="Sucrose phosphatase-like" evidence="2">
    <location>
        <begin position="24"/>
        <end position="279"/>
    </location>
</feature>
<dbReference type="SFLD" id="SFLDS00003">
    <property type="entry name" value="Haloacid_Dehalogenase"/>
    <property type="match status" value="1"/>
</dbReference>
<gene>
    <name evidence="3" type="ORF">GKQ77_04420</name>
</gene>
<dbReference type="SFLD" id="SFLDG01140">
    <property type="entry name" value="C2.B:_Phosphomannomutase_and_P"/>
    <property type="match status" value="1"/>
</dbReference>
<dbReference type="NCBIfam" id="TIGR01484">
    <property type="entry name" value="HAD-SF-IIB"/>
    <property type="match status" value="1"/>
</dbReference>
<dbReference type="Gene3D" id="3.30.70.1410">
    <property type="entry name" value="yhjk (haloacid dehalogenase-like hydrolase protein) domain"/>
    <property type="match status" value="1"/>
</dbReference>
<keyword evidence="1 3" id="KW-0378">Hydrolase</keyword>
<dbReference type="PANTHER" id="PTHR10000">
    <property type="entry name" value="PHOSPHOSERINE PHOSPHATASE"/>
    <property type="match status" value="1"/>
</dbReference>
<dbReference type="SUPFAM" id="SSF56784">
    <property type="entry name" value="HAD-like"/>
    <property type="match status" value="1"/>
</dbReference>
<evidence type="ECO:0000256" key="1">
    <source>
        <dbReference type="ARBA" id="ARBA00022801"/>
    </source>
</evidence>
<dbReference type="InterPro" id="IPR006379">
    <property type="entry name" value="HAD-SF_hydro_IIB"/>
</dbReference>
<comment type="caution">
    <text evidence="3">The sequence shown here is derived from an EMBL/GenBank/DDBJ whole genome shotgun (WGS) entry which is preliminary data.</text>
</comment>
<proteinExistence type="predicted"/>
<dbReference type="InterPro" id="IPR006380">
    <property type="entry name" value="SPP-like_dom"/>
</dbReference>
<dbReference type="Pfam" id="PF05116">
    <property type="entry name" value="S6PP"/>
    <property type="match status" value="1"/>
</dbReference>
<reference evidence="3 4" key="1">
    <citation type="submission" date="2019-11" db="EMBL/GenBank/DDBJ databases">
        <authorList>
            <person name="Ay H."/>
        </authorList>
    </citation>
    <scope>NUCLEOTIDE SEQUENCE [LARGE SCALE GENOMIC DNA]</scope>
    <source>
        <strain evidence="3 4">BG9H</strain>
    </source>
</reference>
<evidence type="ECO:0000259" key="2">
    <source>
        <dbReference type="Pfam" id="PF05116"/>
    </source>
</evidence>
<evidence type="ECO:0000313" key="3">
    <source>
        <dbReference type="EMBL" id="MBW5420814.1"/>
    </source>
</evidence>
<evidence type="ECO:0000313" key="4">
    <source>
        <dbReference type="Proteomes" id="UP001197114"/>
    </source>
</evidence>
<dbReference type="GO" id="GO:0016787">
    <property type="term" value="F:hydrolase activity"/>
    <property type="evidence" value="ECO:0007669"/>
    <property type="project" value="UniProtKB-KW"/>
</dbReference>
<dbReference type="InterPro" id="IPR036412">
    <property type="entry name" value="HAD-like_sf"/>
</dbReference>
<name>A0ABS6YHC8_9ACTN</name>
<dbReference type="InterPro" id="IPR023214">
    <property type="entry name" value="HAD_sf"/>
</dbReference>
<accession>A0ABS6YHC8</accession>
<dbReference type="SFLD" id="SFLDG01141">
    <property type="entry name" value="C2.B.1:_Sucrose_Phosphatase_Li"/>
    <property type="match status" value="1"/>
</dbReference>
<dbReference type="PANTHER" id="PTHR10000:SF57">
    <property type="entry name" value="KANOSAMINE-6-PHOSPHATE PHOSPHATASE"/>
    <property type="match status" value="1"/>
</dbReference>
<dbReference type="Proteomes" id="UP001197114">
    <property type="component" value="Unassembled WGS sequence"/>
</dbReference>
<keyword evidence="4" id="KW-1185">Reference proteome</keyword>
<protein>
    <submittedName>
        <fullName evidence="3">HAD-IIB family hydrolase</fullName>
    </submittedName>
</protein>
<dbReference type="EMBL" id="WMBF01000021">
    <property type="protein sequence ID" value="MBW5420814.1"/>
    <property type="molecule type" value="Genomic_DNA"/>
</dbReference>
<organism evidence="3 4">
    <name type="scientific">Streptomyces anatolicus</name>
    <dbReference type="NCBI Taxonomy" id="2675858"/>
    <lineage>
        <taxon>Bacteria</taxon>
        <taxon>Bacillati</taxon>
        <taxon>Actinomycetota</taxon>
        <taxon>Actinomycetes</taxon>
        <taxon>Kitasatosporales</taxon>
        <taxon>Streptomycetaceae</taxon>
        <taxon>Streptomyces</taxon>
    </lineage>
</organism>